<evidence type="ECO:0000256" key="5">
    <source>
        <dbReference type="ARBA" id="ARBA00023136"/>
    </source>
</evidence>
<feature type="transmembrane region" description="Helical" evidence="7">
    <location>
        <begin position="172"/>
        <end position="190"/>
    </location>
</feature>
<dbReference type="GO" id="GO:0005886">
    <property type="term" value="C:plasma membrane"/>
    <property type="evidence" value="ECO:0007669"/>
    <property type="project" value="UniProtKB-SubCell"/>
</dbReference>
<comment type="subcellular location">
    <subcellularLocation>
        <location evidence="1">Cell membrane</location>
        <topology evidence="1">Multi-pass membrane protein</topology>
    </subcellularLocation>
</comment>
<evidence type="ECO:0000256" key="2">
    <source>
        <dbReference type="ARBA" id="ARBA00022475"/>
    </source>
</evidence>
<keyword evidence="2" id="KW-1003">Cell membrane</keyword>
<feature type="transmembrane region" description="Helical" evidence="7">
    <location>
        <begin position="412"/>
        <end position="429"/>
    </location>
</feature>
<keyword evidence="5 7" id="KW-0472">Membrane</keyword>
<dbReference type="Gene3D" id="1.20.1250.20">
    <property type="entry name" value="MFS general substrate transporter like domains"/>
    <property type="match status" value="1"/>
</dbReference>
<evidence type="ECO:0000313" key="9">
    <source>
        <dbReference type="EMBL" id="WNM23477.1"/>
    </source>
</evidence>
<keyword evidence="10" id="KW-1185">Reference proteome</keyword>
<organism evidence="9 10">
    <name type="scientific">Demequina capsici</name>
    <dbReference type="NCBI Taxonomy" id="3075620"/>
    <lineage>
        <taxon>Bacteria</taxon>
        <taxon>Bacillati</taxon>
        <taxon>Actinomycetota</taxon>
        <taxon>Actinomycetes</taxon>
        <taxon>Micrococcales</taxon>
        <taxon>Demequinaceae</taxon>
        <taxon>Demequina</taxon>
    </lineage>
</organism>
<evidence type="ECO:0000256" key="6">
    <source>
        <dbReference type="SAM" id="MobiDB-lite"/>
    </source>
</evidence>
<sequence>MSSTTRTLELPALDGLLDRAVPSHLDPSAVHEAEPTTVTIPLAGGAEAVVVDEPEPQVRPLSTLTLSPRRARLALGVLAAGAFATGANEASIVALSTSISTGLGIPVAQVGMLATAFALTVVASAVPLTLLTARLSARTTLTATLGVWTLGVGIAASAGSFAQLAAGRVVSGAAHALFWGLVAPTAASLFAPHLRAMTVTRIMVGGAAAGVVGTPLVTVAGTRLGWQAPYWGFTAVGLLLVAALALALPGRAPHEPAEPSGPDPAPTSHTRGDVPSHRDFLRVLSVAFLAQVSMSATWTYIASFYTEVARVPTSAVPILFALGGIVGVGATLAVGPLLARRAVHSVGLGIVGVALAWILLATGTPWGAATGQVAQAAGWAVLVAALLNWAMRHTPWRTDLGASTFMMTSNSGAAIGPLLGGLALASFGLRMLPLVSLLLTAVAAVVVGTVDPKVVRRLAVSRRVRMALERREDLRARRAEWKVRTAPARARSIAAAWGVGQAAARHAAVQARSRTVVVARAASDQHAASTQSADPSPDQP</sequence>
<feature type="domain" description="Major facilitator superfamily (MFS) profile" evidence="8">
    <location>
        <begin position="74"/>
        <end position="455"/>
    </location>
</feature>
<dbReference type="InterPro" id="IPR036259">
    <property type="entry name" value="MFS_trans_sf"/>
</dbReference>
<dbReference type="InterPro" id="IPR050189">
    <property type="entry name" value="MFS_Efflux_Transporters"/>
</dbReference>
<evidence type="ECO:0000256" key="3">
    <source>
        <dbReference type="ARBA" id="ARBA00022692"/>
    </source>
</evidence>
<keyword evidence="3 7" id="KW-0812">Transmembrane</keyword>
<name>A0AA96F637_9MICO</name>
<dbReference type="Pfam" id="PF07690">
    <property type="entry name" value="MFS_1"/>
    <property type="match status" value="1"/>
</dbReference>
<dbReference type="AlphaFoldDB" id="A0AA96F637"/>
<dbReference type="EMBL" id="CP134879">
    <property type="protein sequence ID" value="WNM23477.1"/>
    <property type="molecule type" value="Genomic_DNA"/>
</dbReference>
<feature type="region of interest" description="Disordered" evidence="6">
    <location>
        <begin position="253"/>
        <end position="273"/>
    </location>
</feature>
<evidence type="ECO:0000256" key="1">
    <source>
        <dbReference type="ARBA" id="ARBA00004651"/>
    </source>
</evidence>
<dbReference type="CDD" id="cd17324">
    <property type="entry name" value="MFS_NepI_like"/>
    <property type="match status" value="1"/>
</dbReference>
<evidence type="ECO:0000313" key="10">
    <source>
        <dbReference type="Proteomes" id="UP001304125"/>
    </source>
</evidence>
<evidence type="ECO:0000256" key="4">
    <source>
        <dbReference type="ARBA" id="ARBA00022989"/>
    </source>
</evidence>
<dbReference type="PANTHER" id="PTHR43124:SF3">
    <property type="entry name" value="CHLORAMPHENICOL EFFLUX PUMP RV0191"/>
    <property type="match status" value="1"/>
</dbReference>
<dbReference type="InterPro" id="IPR020846">
    <property type="entry name" value="MFS_dom"/>
</dbReference>
<dbReference type="Proteomes" id="UP001304125">
    <property type="component" value="Chromosome"/>
</dbReference>
<evidence type="ECO:0000259" key="8">
    <source>
        <dbReference type="PROSITE" id="PS50850"/>
    </source>
</evidence>
<feature type="transmembrane region" description="Helical" evidence="7">
    <location>
        <begin position="73"/>
        <end position="95"/>
    </location>
</feature>
<feature type="transmembrane region" description="Helical" evidence="7">
    <location>
        <begin position="315"/>
        <end position="339"/>
    </location>
</feature>
<protein>
    <submittedName>
        <fullName evidence="9">MFS transporter</fullName>
    </submittedName>
</protein>
<keyword evidence="4 7" id="KW-1133">Transmembrane helix</keyword>
<evidence type="ECO:0000256" key="7">
    <source>
        <dbReference type="SAM" id="Phobius"/>
    </source>
</evidence>
<feature type="transmembrane region" description="Helical" evidence="7">
    <location>
        <begin position="373"/>
        <end position="391"/>
    </location>
</feature>
<gene>
    <name evidence="9" type="ORF">RN606_08860</name>
</gene>
<feature type="transmembrane region" description="Helical" evidence="7">
    <location>
        <begin position="107"/>
        <end position="133"/>
    </location>
</feature>
<dbReference type="GO" id="GO:0022857">
    <property type="term" value="F:transmembrane transporter activity"/>
    <property type="evidence" value="ECO:0007669"/>
    <property type="project" value="InterPro"/>
</dbReference>
<feature type="transmembrane region" description="Helical" evidence="7">
    <location>
        <begin position="280"/>
        <end position="303"/>
    </location>
</feature>
<feature type="transmembrane region" description="Helical" evidence="7">
    <location>
        <begin position="202"/>
        <end position="222"/>
    </location>
</feature>
<dbReference type="PANTHER" id="PTHR43124">
    <property type="entry name" value="PURINE EFFLUX PUMP PBUE"/>
    <property type="match status" value="1"/>
</dbReference>
<dbReference type="InterPro" id="IPR011701">
    <property type="entry name" value="MFS"/>
</dbReference>
<dbReference type="PROSITE" id="PS50850">
    <property type="entry name" value="MFS"/>
    <property type="match status" value="1"/>
</dbReference>
<feature type="transmembrane region" description="Helical" evidence="7">
    <location>
        <begin position="145"/>
        <end position="166"/>
    </location>
</feature>
<proteinExistence type="predicted"/>
<feature type="transmembrane region" description="Helical" evidence="7">
    <location>
        <begin position="435"/>
        <end position="455"/>
    </location>
</feature>
<feature type="transmembrane region" description="Helical" evidence="7">
    <location>
        <begin position="346"/>
        <end position="367"/>
    </location>
</feature>
<reference evidence="9 10" key="1">
    <citation type="submission" date="2023-09" db="EMBL/GenBank/DDBJ databases">
        <title>Demequina sp. a novel bacteria isolated from Capsicum annuum.</title>
        <authorList>
            <person name="Humaira Z."/>
            <person name="Lee J."/>
            <person name="Cho D."/>
        </authorList>
    </citation>
    <scope>NUCLEOTIDE SEQUENCE [LARGE SCALE GENOMIC DNA]</scope>
    <source>
        <strain evidence="9 10">OYTSA14</strain>
    </source>
</reference>
<dbReference type="RefSeq" id="WP_313496410.1">
    <property type="nucleotide sequence ID" value="NZ_CP134879.1"/>
</dbReference>
<accession>A0AA96F637</accession>
<feature type="region of interest" description="Disordered" evidence="6">
    <location>
        <begin position="520"/>
        <end position="540"/>
    </location>
</feature>
<dbReference type="SUPFAM" id="SSF103473">
    <property type="entry name" value="MFS general substrate transporter"/>
    <property type="match status" value="1"/>
</dbReference>
<feature type="transmembrane region" description="Helical" evidence="7">
    <location>
        <begin position="228"/>
        <end position="248"/>
    </location>
</feature>